<dbReference type="Proteomes" id="UP001239445">
    <property type="component" value="Unassembled WGS sequence"/>
</dbReference>
<dbReference type="AlphaFoldDB" id="A0AAJ0F9B0"/>
<evidence type="ECO:0000313" key="4">
    <source>
        <dbReference type="Proteomes" id="UP001239445"/>
    </source>
</evidence>
<evidence type="ECO:0000313" key="3">
    <source>
        <dbReference type="EMBL" id="KAK1758892.1"/>
    </source>
</evidence>
<sequence length="342" mass="38080">MADATGSTAKAGTEPFGTSAATGSVGKLQADDEATYGEDGTSEITSLASSVLQFRRENGRTYHAYGEGKYFMPNDEIETNRLDLQHNLCLLTQDGKLFVSPAGKDKPLKRVLDAGCGTGIWSVDFADEYPDVSVIGVDLSPIQPGFRPPNVEFFVDDLEADWTFSEPFDLIYLRLLTGSIKDWPRLFSQAFTNLAPGGYIELYDTVNPLTCDDGTLPDDAPVLRWNRLLVEASRKLGRPLDSVLDYKKQLVEAGFVNVEKVRYKWPMNPWPRDKKHKNLGAWTAENFSLGLEAVSLMLFTNVLGWSVDEVKAVLADVQRDVRNRGVHAYWPIYVVYAQKPVV</sequence>
<organism evidence="3 4">
    <name type="scientific">Echria macrotheca</name>
    <dbReference type="NCBI Taxonomy" id="438768"/>
    <lineage>
        <taxon>Eukaryota</taxon>
        <taxon>Fungi</taxon>
        <taxon>Dikarya</taxon>
        <taxon>Ascomycota</taxon>
        <taxon>Pezizomycotina</taxon>
        <taxon>Sordariomycetes</taxon>
        <taxon>Sordariomycetidae</taxon>
        <taxon>Sordariales</taxon>
        <taxon>Schizotheciaceae</taxon>
        <taxon>Echria</taxon>
    </lineage>
</organism>
<dbReference type="EMBL" id="MU839828">
    <property type="protein sequence ID" value="KAK1758892.1"/>
    <property type="molecule type" value="Genomic_DNA"/>
</dbReference>
<reference evidence="3" key="1">
    <citation type="submission" date="2023-06" db="EMBL/GenBank/DDBJ databases">
        <title>Genome-scale phylogeny and comparative genomics of the fungal order Sordariales.</title>
        <authorList>
            <consortium name="Lawrence Berkeley National Laboratory"/>
            <person name="Hensen N."/>
            <person name="Bonometti L."/>
            <person name="Westerberg I."/>
            <person name="Brannstrom I.O."/>
            <person name="Guillou S."/>
            <person name="Cros-Aarteil S."/>
            <person name="Calhoun S."/>
            <person name="Haridas S."/>
            <person name="Kuo A."/>
            <person name="Mondo S."/>
            <person name="Pangilinan J."/>
            <person name="Riley R."/>
            <person name="Labutti K."/>
            <person name="Andreopoulos B."/>
            <person name="Lipzen A."/>
            <person name="Chen C."/>
            <person name="Yanf M."/>
            <person name="Daum C."/>
            <person name="Ng V."/>
            <person name="Clum A."/>
            <person name="Steindorff A."/>
            <person name="Ohm R."/>
            <person name="Martin F."/>
            <person name="Silar P."/>
            <person name="Natvig D."/>
            <person name="Lalanne C."/>
            <person name="Gautier V."/>
            <person name="Ament-Velasquez S.L."/>
            <person name="Kruys A."/>
            <person name="Hutchinson M.I."/>
            <person name="Powell A.J."/>
            <person name="Barry K."/>
            <person name="Miller A.N."/>
            <person name="Grigoriev I.V."/>
            <person name="Debuchy R."/>
            <person name="Gladieux P."/>
            <person name="Thoren M.H."/>
            <person name="Johannesson H."/>
        </authorList>
    </citation>
    <scope>NUCLEOTIDE SEQUENCE</scope>
    <source>
        <strain evidence="3">PSN4</strain>
    </source>
</reference>
<dbReference type="InterPro" id="IPR029063">
    <property type="entry name" value="SAM-dependent_MTases_sf"/>
</dbReference>
<keyword evidence="4" id="KW-1185">Reference proteome</keyword>
<name>A0AAJ0F9B0_9PEZI</name>
<evidence type="ECO:0000256" key="2">
    <source>
        <dbReference type="SAM" id="MobiDB-lite"/>
    </source>
</evidence>
<dbReference type="Pfam" id="PF13489">
    <property type="entry name" value="Methyltransf_23"/>
    <property type="match status" value="1"/>
</dbReference>
<gene>
    <name evidence="3" type="ORF">QBC47DRAFT_409710</name>
</gene>
<dbReference type="GO" id="GO:0032259">
    <property type="term" value="P:methylation"/>
    <property type="evidence" value="ECO:0007669"/>
    <property type="project" value="UniProtKB-KW"/>
</dbReference>
<dbReference type="Gene3D" id="3.40.50.150">
    <property type="entry name" value="Vaccinia Virus protein VP39"/>
    <property type="match status" value="1"/>
</dbReference>
<proteinExistence type="inferred from homology"/>
<dbReference type="CDD" id="cd02440">
    <property type="entry name" value="AdoMet_MTases"/>
    <property type="match status" value="1"/>
</dbReference>
<feature type="compositionally biased region" description="Polar residues" evidence="2">
    <location>
        <begin position="1"/>
        <end position="10"/>
    </location>
</feature>
<dbReference type="SUPFAM" id="SSF53335">
    <property type="entry name" value="S-adenosyl-L-methionine-dependent methyltransferases"/>
    <property type="match status" value="1"/>
</dbReference>
<comment type="caution">
    <text evidence="3">The sequence shown here is derived from an EMBL/GenBank/DDBJ whole genome shotgun (WGS) entry which is preliminary data.</text>
</comment>
<keyword evidence="3" id="KW-0808">Transferase</keyword>
<dbReference type="GO" id="GO:0008168">
    <property type="term" value="F:methyltransferase activity"/>
    <property type="evidence" value="ECO:0007669"/>
    <property type="project" value="UniProtKB-KW"/>
</dbReference>
<dbReference type="PANTHER" id="PTHR43591:SF31">
    <property type="entry name" value="LAEA-LIKE, PUTATIVE (AFU_ORTHOLOGUE AFUA_8G01930)-RELATED"/>
    <property type="match status" value="1"/>
</dbReference>
<comment type="similarity">
    <text evidence="1">Belongs to the methyltransferase superfamily. LaeA methyltransferase family.</text>
</comment>
<feature type="region of interest" description="Disordered" evidence="2">
    <location>
        <begin position="1"/>
        <end position="24"/>
    </location>
</feature>
<dbReference type="PANTHER" id="PTHR43591">
    <property type="entry name" value="METHYLTRANSFERASE"/>
    <property type="match status" value="1"/>
</dbReference>
<keyword evidence="3" id="KW-0489">Methyltransferase</keyword>
<protein>
    <submittedName>
        <fullName evidence="3">S-adenosyl-L-methionine-dependent methyltransferase</fullName>
    </submittedName>
</protein>
<accession>A0AAJ0F9B0</accession>
<evidence type="ECO:0000256" key="1">
    <source>
        <dbReference type="ARBA" id="ARBA00038158"/>
    </source>
</evidence>